<proteinExistence type="predicted"/>
<sequence length="845" mass="95759">MGENTFTETHTFIRDRTRQIRKDVSVQHIFSLKAVNIYETIARFHILGLRHCMSIQDNMKLEKEEFSRTLVGLKDQYLELHKKNKLKHELEFFAYYTLNFLETESDVKLPFRCISDQANSNKRDLISFVLKACDLYSTLTNDDSIIQEFNETKKDPLARVKEFFSMFNQNLWDFPIYLVTIICEKIFDSVRYKALKIFQCIQKNCTAKFTSYPLKLFIANLHFGNKDEAEGFLTKYSFKTFVNNGVEKIHVKFNTPLPGKPLETVVIGCESIVQPLRLHCESLTDIDLILGKIDYNIHSAIDLRPVYKEFDPDSIKSEFSAMSPPVLPSGFSSDKFRAKTSAPATAFSNFPNTSADNVSATSGSSTESFKNSSNFFAPAASSVSTGGFQTSANTSSNFPSTPFGMSTSVSHVTGPVNPFGGSLKTQKDSTFNSSFTSASSSQSTSSFIPNFTSSKSEANPFLAGSSFSNSTTSLALGKQPSSNTPLNIFKTTDTQSTFASSLEQKTHEKLPSVASRPITPPVIEQSPPPSPVSFQSFITFNWQSRKKTVDQILSRIPIINPKKHKYLTTPENDPTIACVSSLTQAQVKSILKSNLRNRLILSIKKAIQEYAFQLINIYLPAVASLSPVEKFNTWKNYRETLHRLSSGQLVSAAYATFETGQYSAQIRNRIDFESKCLWTHTPSSELFELLSTIKSVPQNHKHFVTICIPQSSWDLHRWYKERLRLEFDKSGEFLIKKLKIFHNSEIEIRVVPRELPMHLFETKGCKIETSSYSLVYCMGLPSLNWIDSDYWNQESSHLFKFLATIPNKFLSIQTSLLINYTHPTANSVSDFQYKVRLFKFLILQI</sequence>
<feature type="domain" description="SAC3/GANP/THP3 conserved" evidence="1">
    <location>
        <begin position="4"/>
        <end position="239"/>
    </location>
</feature>
<dbReference type="Pfam" id="PF03399">
    <property type="entry name" value="SAC3_GANP"/>
    <property type="match status" value="1"/>
</dbReference>
<dbReference type="GO" id="GO:0005737">
    <property type="term" value="C:cytoplasm"/>
    <property type="evidence" value="ECO:0007669"/>
    <property type="project" value="TreeGrafter"/>
</dbReference>
<protein>
    <recommendedName>
        <fullName evidence="1">SAC3/GANP/THP3 conserved domain-containing protein</fullName>
    </recommendedName>
</protein>
<evidence type="ECO:0000313" key="2">
    <source>
        <dbReference type="EMBL" id="KXN73554.1"/>
    </source>
</evidence>
<dbReference type="PANTHER" id="PTHR12436">
    <property type="entry name" value="80 KDA MCM3-ASSOCIATED PROTEIN"/>
    <property type="match status" value="1"/>
</dbReference>
<gene>
    <name evidence="2" type="ORF">CONCODRAFT_108824</name>
</gene>
<keyword evidence="3" id="KW-1185">Reference proteome</keyword>
<dbReference type="InterPro" id="IPR045107">
    <property type="entry name" value="SAC3/GANP/THP3"/>
</dbReference>
<dbReference type="PANTHER" id="PTHR12436:SF3">
    <property type="entry name" value="GERMINAL-CENTER ASSOCIATED NUCLEAR PROTEIN"/>
    <property type="match status" value="1"/>
</dbReference>
<dbReference type="STRING" id="796925.A0A137PEW9"/>
<accession>A0A137PEW9</accession>
<evidence type="ECO:0000313" key="3">
    <source>
        <dbReference type="Proteomes" id="UP000070444"/>
    </source>
</evidence>
<dbReference type="OrthoDB" id="264795at2759"/>
<name>A0A137PEW9_CONC2</name>
<dbReference type="GO" id="GO:0006406">
    <property type="term" value="P:mRNA export from nucleus"/>
    <property type="evidence" value="ECO:0007669"/>
    <property type="project" value="TreeGrafter"/>
</dbReference>
<reference evidence="2 3" key="1">
    <citation type="journal article" date="2015" name="Genome Biol. Evol.">
        <title>Phylogenomic analyses indicate that early fungi evolved digesting cell walls of algal ancestors of land plants.</title>
        <authorList>
            <person name="Chang Y."/>
            <person name="Wang S."/>
            <person name="Sekimoto S."/>
            <person name="Aerts A.L."/>
            <person name="Choi C."/>
            <person name="Clum A."/>
            <person name="LaButti K.M."/>
            <person name="Lindquist E.A."/>
            <person name="Yee Ngan C."/>
            <person name="Ohm R.A."/>
            <person name="Salamov A.A."/>
            <person name="Grigoriev I.V."/>
            <person name="Spatafora J.W."/>
            <person name="Berbee M.L."/>
        </authorList>
    </citation>
    <scope>NUCLEOTIDE SEQUENCE [LARGE SCALE GENOMIC DNA]</scope>
    <source>
        <strain evidence="2 3">NRRL 28638</strain>
    </source>
</reference>
<dbReference type="Proteomes" id="UP000070444">
    <property type="component" value="Unassembled WGS sequence"/>
</dbReference>
<dbReference type="Gene3D" id="1.25.40.990">
    <property type="match status" value="1"/>
</dbReference>
<evidence type="ECO:0000259" key="1">
    <source>
        <dbReference type="Pfam" id="PF03399"/>
    </source>
</evidence>
<dbReference type="InterPro" id="IPR005062">
    <property type="entry name" value="SAC3/GANP/THP3_conserved"/>
</dbReference>
<dbReference type="AlphaFoldDB" id="A0A137PEW9"/>
<dbReference type="EMBL" id="KQ964435">
    <property type="protein sequence ID" value="KXN73554.1"/>
    <property type="molecule type" value="Genomic_DNA"/>
</dbReference>
<organism evidence="2 3">
    <name type="scientific">Conidiobolus coronatus (strain ATCC 28846 / CBS 209.66 / NRRL 28638)</name>
    <name type="common">Delacroixia coronata</name>
    <dbReference type="NCBI Taxonomy" id="796925"/>
    <lineage>
        <taxon>Eukaryota</taxon>
        <taxon>Fungi</taxon>
        <taxon>Fungi incertae sedis</taxon>
        <taxon>Zoopagomycota</taxon>
        <taxon>Entomophthoromycotina</taxon>
        <taxon>Entomophthoromycetes</taxon>
        <taxon>Entomophthorales</taxon>
        <taxon>Ancylistaceae</taxon>
        <taxon>Conidiobolus</taxon>
    </lineage>
</organism>
<dbReference type="GO" id="GO:0070390">
    <property type="term" value="C:transcription export complex 2"/>
    <property type="evidence" value="ECO:0007669"/>
    <property type="project" value="TreeGrafter"/>
</dbReference>